<evidence type="ECO:0000259" key="1">
    <source>
        <dbReference type="Pfam" id="PF24626"/>
    </source>
</evidence>
<dbReference type="GeneID" id="132800038"/>
<reference evidence="3" key="1">
    <citation type="submission" date="2025-08" db="UniProtKB">
        <authorList>
            <consortium name="RefSeq"/>
        </authorList>
    </citation>
    <scope>IDENTIFICATION</scope>
    <source>
        <tissue evidence="3">Seedling</tissue>
    </source>
</reference>
<evidence type="ECO:0000313" key="2">
    <source>
        <dbReference type="Proteomes" id="UP001652623"/>
    </source>
</evidence>
<dbReference type="PANTHER" id="PTHR46148">
    <property type="entry name" value="CHROMO DOMAIN-CONTAINING PROTEIN"/>
    <property type="match status" value="1"/>
</dbReference>
<dbReference type="InterPro" id="IPR056924">
    <property type="entry name" value="SH3_Tf2-1"/>
</dbReference>
<evidence type="ECO:0000313" key="3">
    <source>
        <dbReference type="RefSeq" id="XP_060668920.1"/>
    </source>
</evidence>
<organism evidence="2 3">
    <name type="scientific">Ziziphus jujuba</name>
    <name type="common">Chinese jujube</name>
    <name type="synonym">Ziziphus sativa</name>
    <dbReference type="NCBI Taxonomy" id="326968"/>
    <lineage>
        <taxon>Eukaryota</taxon>
        <taxon>Viridiplantae</taxon>
        <taxon>Streptophyta</taxon>
        <taxon>Embryophyta</taxon>
        <taxon>Tracheophyta</taxon>
        <taxon>Spermatophyta</taxon>
        <taxon>Magnoliopsida</taxon>
        <taxon>eudicotyledons</taxon>
        <taxon>Gunneridae</taxon>
        <taxon>Pentapetalae</taxon>
        <taxon>rosids</taxon>
        <taxon>fabids</taxon>
        <taxon>Rosales</taxon>
        <taxon>Rhamnaceae</taxon>
        <taxon>Paliureae</taxon>
        <taxon>Ziziphus</taxon>
    </lineage>
</organism>
<dbReference type="PANTHER" id="PTHR46148:SF60">
    <property type="entry name" value="CHROMO DOMAIN-CONTAINING PROTEIN"/>
    <property type="match status" value="1"/>
</dbReference>
<dbReference type="Pfam" id="PF24626">
    <property type="entry name" value="SH3_Tf2-1"/>
    <property type="match status" value="1"/>
</dbReference>
<dbReference type="InterPro" id="IPR016197">
    <property type="entry name" value="Chromo-like_dom_sf"/>
</dbReference>
<protein>
    <submittedName>
        <fullName evidence="3">Uncharacterized protein LOC132800038</fullName>
    </submittedName>
</protein>
<accession>A0ABM3ZWQ4</accession>
<gene>
    <name evidence="3" type="primary">LOC132800038</name>
</gene>
<proteinExistence type="predicted"/>
<sequence length="160" mass="19275">MGYRLCGYGHILIRKDLEFEIGDKVFLKLSLWKGIIRFLKQEKLSPLYIGPCEIVERIRPVAYRLDFQGELSRVHDVFHISMLRKYISDPSHVLDTPEIELRDNLSYEKQPVQILCWEKKKLHNKTIPLVKVFWRNHLVKEATWEQEDQIRSHYPHFFQK</sequence>
<dbReference type="SUPFAM" id="SSF54160">
    <property type="entry name" value="Chromo domain-like"/>
    <property type="match status" value="1"/>
</dbReference>
<keyword evidence="2" id="KW-1185">Reference proteome</keyword>
<dbReference type="Proteomes" id="UP001652623">
    <property type="component" value="Chromosome 11"/>
</dbReference>
<dbReference type="RefSeq" id="XP_060668920.1">
    <property type="nucleotide sequence ID" value="XM_060812937.1"/>
</dbReference>
<name>A0ABM3ZWQ4_ZIZJJ</name>
<feature type="domain" description="Tf2-1-like SH3-like" evidence="1">
    <location>
        <begin position="22"/>
        <end position="86"/>
    </location>
</feature>